<evidence type="ECO:0000256" key="7">
    <source>
        <dbReference type="ARBA" id="ARBA00049014"/>
    </source>
</evidence>
<evidence type="ECO:0000259" key="13">
    <source>
        <dbReference type="PROSITE" id="PS50011"/>
    </source>
</evidence>
<dbReference type="Gene3D" id="1.10.510.10">
    <property type="entry name" value="Transferase(Phosphotransferase) domain 1"/>
    <property type="match status" value="1"/>
</dbReference>
<feature type="domain" description="Protein kinase" evidence="13">
    <location>
        <begin position="98"/>
        <end position="381"/>
    </location>
</feature>
<feature type="binding site" evidence="10">
    <location>
        <position position="127"/>
    </location>
    <ligand>
        <name>ATP</name>
        <dbReference type="ChEBI" id="CHEBI:30616"/>
    </ligand>
</feature>
<gene>
    <name evidence="14" type="ORF">ACHHYP_02255</name>
</gene>
<evidence type="ECO:0000256" key="3">
    <source>
        <dbReference type="ARBA" id="ARBA00022777"/>
    </source>
</evidence>
<dbReference type="GO" id="GO:0005524">
    <property type="term" value="F:ATP binding"/>
    <property type="evidence" value="ECO:0007669"/>
    <property type="project" value="UniProtKB-UniRule"/>
</dbReference>
<evidence type="ECO:0000313" key="15">
    <source>
        <dbReference type="Proteomes" id="UP000243579"/>
    </source>
</evidence>
<dbReference type="EC" id="2.7.12.2" evidence="6"/>
<keyword evidence="4 10" id="KW-0067">ATP-binding</keyword>
<dbReference type="PANTHER" id="PTHR48013:SF9">
    <property type="entry name" value="DUAL SPECIFICITY MITOGEN-ACTIVATED PROTEIN KINASE KINASE 5"/>
    <property type="match status" value="1"/>
</dbReference>
<evidence type="ECO:0000256" key="6">
    <source>
        <dbReference type="ARBA" id="ARBA00038999"/>
    </source>
</evidence>
<feature type="compositionally biased region" description="Pro residues" evidence="12">
    <location>
        <begin position="1"/>
        <end position="11"/>
    </location>
</feature>
<proteinExistence type="inferred from homology"/>
<feature type="region of interest" description="Disordered" evidence="12">
    <location>
        <begin position="1"/>
        <end position="40"/>
    </location>
</feature>
<protein>
    <recommendedName>
        <fullName evidence="6">mitogen-activated protein kinase kinase</fullName>
        <ecNumber evidence="6">2.7.12.2</ecNumber>
    </recommendedName>
</protein>
<dbReference type="EMBL" id="JNBR01000394">
    <property type="protein sequence ID" value="OQR93814.1"/>
    <property type="molecule type" value="Genomic_DNA"/>
</dbReference>
<evidence type="ECO:0000256" key="9">
    <source>
        <dbReference type="ARBA" id="ARBA00051693"/>
    </source>
</evidence>
<dbReference type="InterPro" id="IPR017441">
    <property type="entry name" value="Protein_kinase_ATP_BS"/>
</dbReference>
<evidence type="ECO:0000256" key="1">
    <source>
        <dbReference type="ARBA" id="ARBA00022679"/>
    </source>
</evidence>
<keyword evidence="1" id="KW-0808">Transferase</keyword>
<evidence type="ECO:0000256" key="12">
    <source>
        <dbReference type="SAM" id="MobiDB-lite"/>
    </source>
</evidence>
<keyword evidence="15" id="KW-1185">Reference proteome</keyword>
<evidence type="ECO:0000256" key="8">
    <source>
        <dbReference type="ARBA" id="ARBA00049299"/>
    </source>
</evidence>
<sequence>MDEVSPLPPTGPASEARPTDIAGLSLAPPPAPTSPVKPKLLLQLSSVDDAPGVPNENAEAPPMMLGAMKKTRRREEVNPEETLAVVKGDGPADLATDSCRFKRLGKGAGGAVYLGCYLPSLQLIALKEVVLHHAEDVHMVSHELHALHDNLVPLTAAATHKSIRFLGKLSHRKLHIGIAHPCPHIVSFYGAFATPNKSSVSIAMEYMDCGTLQGFIDRKLALPESILRHIAYCTMMALAHMHRYRMLHRDIKPANVLVNHKGDFKIADFGLAATLSKSKSYFSEFQGTMMYMSPERITGQEYSYPSDIWSIGVTLLTLAHGKYPFENQEGFFGLEDAIVNEPTPVVPASYSPACVAFVAQLLDKAPEERLTAETALAHPFLLDYNPTADFPQAWAAVNPSAPMPAADVRALVHAIRRHEAQGVGKRDDVFDFVSQHLSAFPPTTPEYEWSSRHVATLAEATQTSVTDVVGFFLEPLPPAVTDCDE</sequence>
<dbReference type="InterPro" id="IPR000719">
    <property type="entry name" value="Prot_kinase_dom"/>
</dbReference>
<dbReference type="Pfam" id="PF00069">
    <property type="entry name" value="Pkinase"/>
    <property type="match status" value="1"/>
</dbReference>
<dbReference type="OrthoDB" id="65548at2759"/>
<evidence type="ECO:0000256" key="5">
    <source>
        <dbReference type="ARBA" id="ARBA00038035"/>
    </source>
</evidence>
<evidence type="ECO:0000256" key="10">
    <source>
        <dbReference type="PROSITE-ProRule" id="PRU10141"/>
    </source>
</evidence>
<dbReference type="PROSITE" id="PS50011">
    <property type="entry name" value="PROTEIN_KINASE_DOM"/>
    <property type="match status" value="1"/>
</dbReference>
<reference evidence="14 15" key="1">
    <citation type="journal article" date="2014" name="Genome Biol. Evol.">
        <title>The secreted proteins of Achlya hypogyna and Thraustotheca clavata identify the ancestral oomycete secretome and reveal gene acquisitions by horizontal gene transfer.</title>
        <authorList>
            <person name="Misner I."/>
            <person name="Blouin N."/>
            <person name="Leonard G."/>
            <person name="Richards T.A."/>
            <person name="Lane C.E."/>
        </authorList>
    </citation>
    <scope>NUCLEOTIDE SEQUENCE [LARGE SCALE GENOMIC DNA]</scope>
    <source>
        <strain evidence="14 15">ATCC 48635</strain>
    </source>
</reference>
<keyword evidence="3 14" id="KW-0418">Kinase</keyword>
<dbReference type="STRING" id="1202772.A0A1V9Z729"/>
<accession>A0A1V9Z729</accession>
<dbReference type="GO" id="GO:0004708">
    <property type="term" value="F:MAP kinase kinase activity"/>
    <property type="evidence" value="ECO:0007669"/>
    <property type="project" value="UniProtKB-EC"/>
</dbReference>
<evidence type="ECO:0000313" key="14">
    <source>
        <dbReference type="EMBL" id="OQR93814.1"/>
    </source>
</evidence>
<dbReference type="GO" id="GO:0004674">
    <property type="term" value="F:protein serine/threonine kinase activity"/>
    <property type="evidence" value="ECO:0007669"/>
    <property type="project" value="UniProtKB-KW"/>
</dbReference>
<comment type="caution">
    <text evidence="14">The sequence shown here is derived from an EMBL/GenBank/DDBJ whole genome shotgun (WGS) entry which is preliminary data.</text>
</comment>
<dbReference type="PANTHER" id="PTHR48013">
    <property type="entry name" value="DUAL SPECIFICITY MITOGEN-ACTIVATED PROTEIN KINASE KINASE 5-RELATED"/>
    <property type="match status" value="1"/>
</dbReference>
<keyword evidence="2 10" id="KW-0547">Nucleotide-binding</keyword>
<dbReference type="SUPFAM" id="SSF56112">
    <property type="entry name" value="Protein kinase-like (PK-like)"/>
    <property type="match status" value="1"/>
</dbReference>
<dbReference type="PROSITE" id="PS00108">
    <property type="entry name" value="PROTEIN_KINASE_ST"/>
    <property type="match status" value="1"/>
</dbReference>
<dbReference type="PROSITE" id="PS00107">
    <property type="entry name" value="PROTEIN_KINASE_ATP"/>
    <property type="match status" value="1"/>
</dbReference>
<comment type="similarity">
    <text evidence="5">Belongs to the protein kinase superfamily. STE Ser/Thr protein kinase family. MAP kinase kinase subfamily.</text>
</comment>
<comment type="catalytic activity">
    <reaction evidence="8">
        <text>L-threonyl-[protein] + ATP = O-phospho-L-threonyl-[protein] + ADP + H(+)</text>
        <dbReference type="Rhea" id="RHEA:46608"/>
        <dbReference type="Rhea" id="RHEA-COMP:11060"/>
        <dbReference type="Rhea" id="RHEA-COMP:11605"/>
        <dbReference type="ChEBI" id="CHEBI:15378"/>
        <dbReference type="ChEBI" id="CHEBI:30013"/>
        <dbReference type="ChEBI" id="CHEBI:30616"/>
        <dbReference type="ChEBI" id="CHEBI:61977"/>
        <dbReference type="ChEBI" id="CHEBI:456216"/>
        <dbReference type="EC" id="2.7.12.2"/>
    </reaction>
</comment>
<organism evidence="14 15">
    <name type="scientific">Achlya hypogyna</name>
    <name type="common">Oomycete</name>
    <name type="synonym">Protoachlya hypogyna</name>
    <dbReference type="NCBI Taxonomy" id="1202772"/>
    <lineage>
        <taxon>Eukaryota</taxon>
        <taxon>Sar</taxon>
        <taxon>Stramenopiles</taxon>
        <taxon>Oomycota</taxon>
        <taxon>Saprolegniomycetes</taxon>
        <taxon>Saprolegniales</taxon>
        <taxon>Achlyaceae</taxon>
        <taxon>Achlya</taxon>
    </lineage>
</organism>
<evidence type="ECO:0000256" key="4">
    <source>
        <dbReference type="ARBA" id="ARBA00022840"/>
    </source>
</evidence>
<dbReference type="AlphaFoldDB" id="A0A1V9Z729"/>
<keyword evidence="11" id="KW-0723">Serine/threonine-protein kinase</keyword>
<dbReference type="InterPro" id="IPR011009">
    <property type="entry name" value="Kinase-like_dom_sf"/>
</dbReference>
<dbReference type="Proteomes" id="UP000243579">
    <property type="component" value="Unassembled WGS sequence"/>
</dbReference>
<evidence type="ECO:0000256" key="2">
    <source>
        <dbReference type="ARBA" id="ARBA00022741"/>
    </source>
</evidence>
<dbReference type="SMART" id="SM00220">
    <property type="entry name" value="S_TKc"/>
    <property type="match status" value="1"/>
</dbReference>
<dbReference type="InterPro" id="IPR008271">
    <property type="entry name" value="Ser/Thr_kinase_AS"/>
</dbReference>
<comment type="catalytic activity">
    <reaction evidence="9">
        <text>L-tyrosyl-[protein] + ATP = O-phospho-L-tyrosyl-[protein] + ADP + H(+)</text>
        <dbReference type="Rhea" id="RHEA:10596"/>
        <dbReference type="Rhea" id="RHEA-COMP:10136"/>
        <dbReference type="Rhea" id="RHEA-COMP:20101"/>
        <dbReference type="ChEBI" id="CHEBI:15378"/>
        <dbReference type="ChEBI" id="CHEBI:30616"/>
        <dbReference type="ChEBI" id="CHEBI:46858"/>
        <dbReference type="ChEBI" id="CHEBI:61978"/>
        <dbReference type="ChEBI" id="CHEBI:456216"/>
        <dbReference type="EC" id="2.7.12.2"/>
    </reaction>
</comment>
<evidence type="ECO:0000256" key="11">
    <source>
        <dbReference type="RuleBase" id="RU000304"/>
    </source>
</evidence>
<name>A0A1V9Z729_ACHHY</name>
<comment type="catalytic activity">
    <reaction evidence="7">
        <text>L-seryl-[protein] + ATP = O-phospho-L-seryl-[protein] + ADP + H(+)</text>
        <dbReference type="Rhea" id="RHEA:17989"/>
        <dbReference type="Rhea" id="RHEA-COMP:9863"/>
        <dbReference type="Rhea" id="RHEA-COMP:11604"/>
        <dbReference type="ChEBI" id="CHEBI:15378"/>
        <dbReference type="ChEBI" id="CHEBI:29999"/>
        <dbReference type="ChEBI" id="CHEBI:30616"/>
        <dbReference type="ChEBI" id="CHEBI:83421"/>
        <dbReference type="ChEBI" id="CHEBI:456216"/>
        <dbReference type="EC" id="2.7.12.2"/>
    </reaction>
</comment>